<dbReference type="AlphaFoldDB" id="A0A1R3RUU0"/>
<dbReference type="Gene3D" id="3.40.50.720">
    <property type="entry name" value="NAD(P)-binding Rossmann-like Domain"/>
    <property type="match status" value="1"/>
</dbReference>
<name>A0A1R3RUU0_ASPC5</name>
<proteinExistence type="predicted"/>
<dbReference type="STRING" id="602072.A0A1R3RUU0"/>
<dbReference type="EMBL" id="KV907496">
    <property type="protein sequence ID" value="OOF98238.1"/>
    <property type="molecule type" value="Genomic_DNA"/>
</dbReference>
<protein>
    <recommendedName>
        <fullName evidence="1">NAD(P)-binding domain-containing protein</fullName>
    </recommendedName>
</protein>
<accession>A0A1R3RUU0</accession>
<gene>
    <name evidence="2" type="ORF">ASPCADRAFT_3305</name>
</gene>
<evidence type="ECO:0000313" key="3">
    <source>
        <dbReference type="Proteomes" id="UP000188318"/>
    </source>
</evidence>
<dbReference type="Proteomes" id="UP000188318">
    <property type="component" value="Unassembled WGS sequence"/>
</dbReference>
<feature type="domain" description="NAD(P)-binding" evidence="1">
    <location>
        <begin position="24"/>
        <end position="81"/>
    </location>
</feature>
<dbReference type="Pfam" id="PF13460">
    <property type="entry name" value="NAD_binding_10"/>
    <property type="match status" value="1"/>
</dbReference>
<reference evidence="3" key="1">
    <citation type="journal article" date="2017" name="Genome Biol.">
        <title>Comparative genomics reveals high biological diversity and specific adaptations in the industrially and medically important fungal genus Aspergillus.</title>
        <authorList>
            <person name="de Vries R.P."/>
            <person name="Riley R."/>
            <person name="Wiebenga A."/>
            <person name="Aguilar-Osorio G."/>
            <person name="Amillis S."/>
            <person name="Uchima C.A."/>
            <person name="Anderluh G."/>
            <person name="Asadollahi M."/>
            <person name="Askin M."/>
            <person name="Barry K."/>
            <person name="Battaglia E."/>
            <person name="Bayram O."/>
            <person name="Benocci T."/>
            <person name="Braus-Stromeyer S.A."/>
            <person name="Caldana C."/>
            <person name="Canovas D."/>
            <person name="Cerqueira G.C."/>
            <person name="Chen F."/>
            <person name="Chen W."/>
            <person name="Choi C."/>
            <person name="Clum A."/>
            <person name="Dos Santos R.A."/>
            <person name="Damasio A.R."/>
            <person name="Diallinas G."/>
            <person name="Emri T."/>
            <person name="Fekete E."/>
            <person name="Flipphi M."/>
            <person name="Freyberg S."/>
            <person name="Gallo A."/>
            <person name="Gournas C."/>
            <person name="Habgood R."/>
            <person name="Hainaut M."/>
            <person name="Harispe M.L."/>
            <person name="Henrissat B."/>
            <person name="Hilden K.S."/>
            <person name="Hope R."/>
            <person name="Hossain A."/>
            <person name="Karabika E."/>
            <person name="Karaffa L."/>
            <person name="Karanyi Z."/>
            <person name="Krasevec N."/>
            <person name="Kuo A."/>
            <person name="Kusch H."/>
            <person name="LaButti K."/>
            <person name="Lagendijk E.L."/>
            <person name="Lapidus A."/>
            <person name="Levasseur A."/>
            <person name="Lindquist E."/>
            <person name="Lipzen A."/>
            <person name="Logrieco A.F."/>
            <person name="MacCabe A."/>
            <person name="Maekelae M.R."/>
            <person name="Malavazi I."/>
            <person name="Melin P."/>
            <person name="Meyer V."/>
            <person name="Mielnichuk N."/>
            <person name="Miskei M."/>
            <person name="Molnar A.P."/>
            <person name="Mule G."/>
            <person name="Ngan C.Y."/>
            <person name="Orejas M."/>
            <person name="Orosz E."/>
            <person name="Ouedraogo J.P."/>
            <person name="Overkamp K.M."/>
            <person name="Park H.-S."/>
            <person name="Perrone G."/>
            <person name="Piumi F."/>
            <person name="Punt P.J."/>
            <person name="Ram A.F."/>
            <person name="Ramon A."/>
            <person name="Rauscher S."/>
            <person name="Record E."/>
            <person name="Riano-Pachon D.M."/>
            <person name="Robert V."/>
            <person name="Roehrig J."/>
            <person name="Ruller R."/>
            <person name="Salamov A."/>
            <person name="Salih N.S."/>
            <person name="Samson R.A."/>
            <person name="Sandor E."/>
            <person name="Sanguinetti M."/>
            <person name="Schuetze T."/>
            <person name="Sepcic K."/>
            <person name="Shelest E."/>
            <person name="Sherlock G."/>
            <person name="Sophianopoulou V."/>
            <person name="Squina F.M."/>
            <person name="Sun H."/>
            <person name="Susca A."/>
            <person name="Todd R.B."/>
            <person name="Tsang A."/>
            <person name="Unkles S.E."/>
            <person name="van de Wiele N."/>
            <person name="van Rossen-Uffink D."/>
            <person name="Oliveira J.V."/>
            <person name="Vesth T.C."/>
            <person name="Visser J."/>
            <person name="Yu J.-H."/>
            <person name="Zhou M."/>
            <person name="Andersen M.R."/>
            <person name="Archer D.B."/>
            <person name="Baker S.E."/>
            <person name="Benoit I."/>
            <person name="Brakhage A.A."/>
            <person name="Braus G.H."/>
            <person name="Fischer R."/>
            <person name="Frisvad J.C."/>
            <person name="Goldman G.H."/>
            <person name="Houbraken J."/>
            <person name="Oakley B."/>
            <person name="Pocsi I."/>
            <person name="Scazzocchio C."/>
            <person name="Seiboth B."/>
            <person name="vanKuyk P.A."/>
            <person name="Wortman J."/>
            <person name="Dyer P.S."/>
            <person name="Grigoriev I.V."/>
        </authorList>
    </citation>
    <scope>NUCLEOTIDE SEQUENCE [LARGE SCALE GENOMIC DNA]</scope>
    <source>
        <strain evidence="3">ITEM 5010</strain>
    </source>
</reference>
<dbReference type="SUPFAM" id="SSF51735">
    <property type="entry name" value="NAD(P)-binding Rossmann-fold domains"/>
    <property type="match status" value="1"/>
</dbReference>
<dbReference type="InterPro" id="IPR036291">
    <property type="entry name" value="NAD(P)-bd_dom_sf"/>
</dbReference>
<dbReference type="VEuPathDB" id="FungiDB:ASPCADRAFT_3305"/>
<keyword evidence="3" id="KW-1185">Reference proteome</keyword>
<sequence>MPPPDPAPAPDSEPIRVPHVLLLGGNGRVARAMTKLLKAQSWKVTSVVRNPQQQKDHLLRLGAHEVIHHDLGNPHTVEDASHLIEKYQPSCVVFAAVDELVEKGVDSIEGEEDVERILKGTLLKA</sequence>
<dbReference type="OrthoDB" id="10254604at2759"/>
<organism evidence="2 3">
    <name type="scientific">Aspergillus carbonarius (strain ITEM 5010)</name>
    <dbReference type="NCBI Taxonomy" id="602072"/>
    <lineage>
        <taxon>Eukaryota</taxon>
        <taxon>Fungi</taxon>
        <taxon>Dikarya</taxon>
        <taxon>Ascomycota</taxon>
        <taxon>Pezizomycotina</taxon>
        <taxon>Eurotiomycetes</taxon>
        <taxon>Eurotiomycetidae</taxon>
        <taxon>Eurotiales</taxon>
        <taxon>Aspergillaceae</taxon>
        <taxon>Aspergillus</taxon>
        <taxon>Aspergillus subgen. Circumdati</taxon>
    </lineage>
</organism>
<evidence type="ECO:0000313" key="2">
    <source>
        <dbReference type="EMBL" id="OOF98238.1"/>
    </source>
</evidence>
<dbReference type="InterPro" id="IPR016040">
    <property type="entry name" value="NAD(P)-bd_dom"/>
</dbReference>
<evidence type="ECO:0000259" key="1">
    <source>
        <dbReference type="Pfam" id="PF13460"/>
    </source>
</evidence>